<keyword evidence="5" id="KW-0472">Membrane</keyword>
<name>A0A7R8ZSL5_9CRUS</name>
<dbReference type="EMBL" id="OB662510">
    <property type="protein sequence ID" value="CAD7230170.1"/>
    <property type="molecule type" value="Genomic_DNA"/>
</dbReference>
<evidence type="ECO:0000256" key="3">
    <source>
        <dbReference type="ARBA" id="ARBA00022737"/>
    </source>
</evidence>
<feature type="compositionally biased region" description="Low complexity" evidence="6">
    <location>
        <begin position="114"/>
        <end position="127"/>
    </location>
</feature>
<sequence length="1110" mass="121309">MGCSRPVPNDNHGADDHGAYNHGADDHGTYNHGADDHGANNHGADDHGGYNHGADDHGAYNHGADDHGAYNHRADDHGANNHGADDHGAYNHDHGANNHDHGANNHGADDHGAYNHGADGHGANNHGADNHGAEDHRADDQGDGVTDVASTKHITFVKGHVISHTTEDYVQQPWVNDWKLTLLEALTLVPPDTNVYVNTGPATIGLFCTAGAICETNPPTDGHVFFRISDGTQEYGPFNISLNGSGPVLLSFPFPKVNSPYNITATGYNMVSEQFFTMGAFEVCVADTIVLYDENGNIHLTAKAPNDFNFYDPGSAVIAFNLTEEGFHKLTMEACNNVSGCIKSSWPMVVEIVGDVRNVAVNDFQLILPPGELHPLEIRFGSLGGETCLMVDYGDGSVMELYGDFATCNDKGFGTYVADVPLTNPLNLTHVYEPPDATYNVTAFAWNSRSYTTYTLVVVAANVTACSTPLVYIDPHDDVVMKKDSVLISGRVTLNCALDYSTKKLWRVWPSDPTTREESGAEITISTTLSSYNKSALDVLPRSLPYGFYLLRYSVQMTGFLNTAAGNLTIPKASFVSEGFYYLRLVVRRDSRKAETKLLVEIKNGYGFPNVEIKCVNPSACEVADDGTGITINPTDQFPLEGACMTGCPQPENLIYRWEVMYIPNPTGNPIPVADDGLREDLSKYPIGISDFQTVLGNGFFDILNANQSNQFRVKLSITDSTTDKTGCAVYNINMNRPPIGGTCALTIKPPRANVTYGIVVKDVHSIACSGWVDLERHQINKYTYYAVEKETDERRDLASSQFTTQDFYLAYGVWDLYVEIWDEKGAYTTVQLPRVTMGIPATEEEFLNLTNKMFVAQLKASGDQSLYNSFGQAEASVLAYADYYSFDQFDPSADQDELLAIMLNVQTKITNSLGEKVESATLDSVDSVNQMGSYMSSVVGSMKEDELSKLLIGTAGRDAVADGMVMSYEALLRLDEEGKIPNPETVYPSLKNCLTVQSAVTQAMAGVFPDTNCEITPQCEAWKVPAIDSAGISTMDWSNPPEEYDHEVPETEELERCCYANALGSYEAERQTEELDYACTGMAFLAAKKMYVGQKKLMQTANNVTTLVQ</sequence>
<dbReference type="InterPro" id="IPR002859">
    <property type="entry name" value="PKD/REJ-like"/>
</dbReference>
<dbReference type="Pfam" id="PF02010">
    <property type="entry name" value="REJ"/>
    <property type="match status" value="1"/>
</dbReference>
<dbReference type="AlphaFoldDB" id="A0A7R8ZSL5"/>
<feature type="compositionally biased region" description="Basic and acidic residues" evidence="6">
    <location>
        <begin position="128"/>
        <end position="140"/>
    </location>
</feature>
<keyword evidence="4" id="KW-1133">Transmembrane helix</keyword>
<dbReference type="PANTHER" id="PTHR46730">
    <property type="entry name" value="POLYCYSTIN-1"/>
    <property type="match status" value="1"/>
</dbReference>
<dbReference type="GO" id="GO:0005261">
    <property type="term" value="F:monoatomic cation channel activity"/>
    <property type="evidence" value="ECO:0007669"/>
    <property type="project" value="TreeGrafter"/>
</dbReference>
<evidence type="ECO:0000256" key="6">
    <source>
        <dbReference type="SAM" id="MobiDB-lite"/>
    </source>
</evidence>
<keyword evidence="2" id="KW-0812">Transmembrane</keyword>
<evidence type="ECO:0000256" key="5">
    <source>
        <dbReference type="ARBA" id="ARBA00023136"/>
    </source>
</evidence>
<feature type="compositionally biased region" description="Basic and acidic residues" evidence="6">
    <location>
        <begin position="12"/>
        <end position="113"/>
    </location>
</feature>
<protein>
    <recommendedName>
        <fullName evidence="7">PKD/REJ-like domain-containing protein</fullName>
    </recommendedName>
</protein>
<dbReference type="OrthoDB" id="6379436at2759"/>
<evidence type="ECO:0000256" key="4">
    <source>
        <dbReference type="ARBA" id="ARBA00022989"/>
    </source>
</evidence>
<evidence type="ECO:0000256" key="2">
    <source>
        <dbReference type="ARBA" id="ARBA00022692"/>
    </source>
</evidence>
<reference evidence="8" key="1">
    <citation type="submission" date="2020-11" db="EMBL/GenBank/DDBJ databases">
        <authorList>
            <person name="Tran Van P."/>
        </authorList>
    </citation>
    <scope>NUCLEOTIDE SEQUENCE</scope>
</reference>
<dbReference type="GO" id="GO:0006816">
    <property type="term" value="P:calcium ion transport"/>
    <property type="evidence" value="ECO:0007669"/>
    <property type="project" value="TreeGrafter"/>
</dbReference>
<keyword evidence="3" id="KW-0677">Repeat</keyword>
<dbReference type="GO" id="GO:0005886">
    <property type="term" value="C:plasma membrane"/>
    <property type="evidence" value="ECO:0007669"/>
    <property type="project" value="TreeGrafter"/>
</dbReference>
<organism evidence="8">
    <name type="scientific">Cyprideis torosa</name>
    <dbReference type="NCBI Taxonomy" id="163714"/>
    <lineage>
        <taxon>Eukaryota</taxon>
        <taxon>Metazoa</taxon>
        <taxon>Ecdysozoa</taxon>
        <taxon>Arthropoda</taxon>
        <taxon>Crustacea</taxon>
        <taxon>Oligostraca</taxon>
        <taxon>Ostracoda</taxon>
        <taxon>Podocopa</taxon>
        <taxon>Podocopida</taxon>
        <taxon>Cytherocopina</taxon>
        <taxon>Cytheroidea</taxon>
        <taxon>Cytherideidae</taxon>
        <taxon>Cyprideis</taxon>
    </lineage>
</organism>
<evidence type="ECO:0000256" key="1">
    <source>
        <dbReference type="ARBA" id="ARBA00004370"/>
    </source>
</evidence>
<feature type="region of interest" description="Disordered" evidence="6">
    <location>
        <begin position="1"/>
        <end position="145"/>
    </location>
</feature>
<feature type="domain" description="PKD/REJ-like" evidence="7">
    <location>
        <begin position="530"/>
        <end position="864"/>
    </location>
</feature>
<feature type="non-terminal residue" evidence="8">
    <location>
        <position position="1110"/>
    </location>
</feature>
<evidence type="ECO:0000313" key="8">
    <source>
        <dbReference type="EMBL" id="CAD7230170.1"/>
    </source>
</evidence>
<gene>
    <name evidence="8" type="ORF">CTOB1V02_LOCUS8032</name>
</gene>
<evidence type="ECO:0000259" key="7">
    <source>
        <dbReference type="Pfam" id="PF02010"/>
    </source>
</evidence>
<comment type="subcellular location">
    <subcellularLocation>
        <location evidence="1">Membrane</location>
    </subcellularLocation>
</comment>
<accession>A0A7R8ZSL5</accession>
<proteinExistence type="predicted"/>
<dbReference type="PANTHER" id="PTHR46730:SF1">
    <property type="entry name" value="PLAT DOMAIN-CONTAINING PROTEIN"/>
    <property type="match status" value="1"/>
</dbReference>